<evidence type="ECO:0000256" key="16">
    <source>
        <dbReference type="ARBA" id="ARBA00041276"/>
    </source>
</evidence>
<dbReference type="FunFam" id="2.60.40.10:FF:000757">
    <property type="entry name" value="Beta-glucosidase G"/>
    <property type="match status" value="1"/>
</dbReference>
<feature type="chain" id="PRO_5040151465" description="Probable beta-glucosidase G" evidence="19">
    <location>
        <begin position="21"/>
        <end position="808"/>
    </location>
</feature>
<keyword evidence="12" id="KW-0326">Glycosidase</keyword>
<evidence type="ECO:0000256" key="14">
    <source>
        <dbReference type="ARBA" id="ARBA00024983"/>
    </source>
</evidence>
<dbReference type="InterPro" id="IPR026891">
    <property type="entry name" value="Fn3-like"/>
</dbReference>
<evidence type="ECO:0000256" key="1">
    <source>
        <dbReference type="ARBA" id="ARBA00000448"/>
    </source>
</evidence>
<dbReference type="EMBL" id="ML978729">
    <property type="protein sequence ID" value="KAF2085642.1"/>
    <property type="molecule type" value="Genomic_DNA"/>
</dbReference>
<dbReference type="InterPro" id="IPR017853">
    <property type="entry name" value="GH"/>
</dbReference>
<proteinExistence type="inferred from homology"/>
<dbReference type="Proteomes" id="UP000799776">
    <property type="component" value="Unassembled WGS sequence"/>
</dbReference>
<comment type="subcellular location">
    <subcellularLocation>
        <location evidence="2">Secreted</location>
    </subcellularLocation>
</comment>
<dbReference type="InterPro" id="IPR002772">
    <property type="entry name" value="Glyco_hydro_3_C"/>
</dbReference>
<organism evidence="21 22">
    <name type="scientific">Saccharata proteae CBS 121410</name>
    <dbReference type="NCBI Taxonomy" id="1314787"/>
    <lineage>
        <taxon>Eukaryota</taxon>
        <taxon>Fungi</taxon>
        <taxon>Dikarya</taxon>
        <taxon>Ascomycota</taxon>
        <taxon>Pezizomycotina</taxon>
        <taxon>Dothideomycetes</taxon>
        <taxon>Dothideomycetes incertae sedis</taxon>
        <taxon>Botryosphaeriales</taxon>
        <taxon>Saccharataceae</taxon>
        <taxon>Saccharata</taxon>
    </lineage>
</organism>
<comment type="function">
    <text evidence="14">Beta-glucosidases are one of a number of cellulolytic enzymes involved in the degradation of cellulosic biomass. Catalyzes the last step releasing glucose from the inhibitory cellobiose.</text>
</comment>
<name>A0A9P4HRM2_9PEZI</name>
<accession>A0A9P4HRM2</accession>
<dbReference type="Gene3D" id="3.40.50.1700">
    <property type="entry name" value="Glycoside hydrolase family 3 C-terminal domain"/>
    <property type="match status" value="1"/>
</dbReference>
<evidence type="ECO:0000256" key="7">
    <source>
        <dbReference type="ARBA" id="ARBA00022729"/>
    </source>
</evidence>
<dbReference type="InterPro" id="IPR050288">
    <property type="entry name" value="Cellulose_deg_GH3"/>
</dbReference>
<gene>
    <name evidence="21" type="ORF">K490DRAFT_67525</name>
</gene>
<keyword evidence="9" id="KW-0136">Cellulose degradation</keyword>
<evidence type="ECO:0000256" key="15">
    <source>
        <dbReference type="ARBA" id="ARBA00039579"/>
    </source>
</evidence>
<evidence type="ECO:0000256" key="2">
    <source>
        <dbReference type="ARBA" id="ARBA00004613"/>
    </source>
</evidence>
<dbReference type="InterPro" id="IPR036962">
    <property type="entry name" value="Glyco_hydro_3_N_sf"/>
</dbReference>
<dbReference type="AlphaFoldDB" id="A0A9P4HRM2"/>
<reference evidence="21" key="1">
    <citation type="journal article" date="2020" name="Stud. Mycol.">
        <title>101 Dothideomycetes genomes: a test case for predicting lifestyles and emergence of pathogens.</title>
        <authorList>
            <person name="Haridas S."/>
            <person name="Albert R."/>
            <person name="Binder M."/>
            <person name="Bloem J."/>
            <person name="Labutti K."/>
            <person name="Salamov A."/>
            <person name="Andreopoulos B."/>
            <person name="Baker S."/>
            <person name="Barry K."/>
            <person name="Bills G."/>
            <person name="Bluhm B."/>
            <person name="Cannon C."/>
            <person name="Castanera R."/>
            <person name="Culley D."/>
            <person name="Daum C."/>
            <person name="Ezra D."/>
            <person name="Gonzalez J."/>
            <person name="Henrissat B."/>
            <person name="Kuo A."/>
            <person name="Liang C."/>
            <person name="Lipzen A."/>
            <person name="Lutzoni F."/>
            <person name="Magnuson J."/>
            <person name="Mondo S."/>
            <person name="Nolan M."/>
            <person name="Ohm R."/>
            <person name="Pangilinan J."/>
            <person name="Park H.-J."/>
            <person name="Ramirez L."/>
            <person name="Alfaro M."/>
            <person name="Sun H."/>
            <person name="Tritt A."/>
            <person name="Yoshinaga Y."/>
            <person name="Zwiers L.-H."/>
            <person name="Turgeon B."/>
            <person name="Goodwin S."/>
            <person name="Spatafora J."/>
            <person name="Crous P."/>
            <person name="Grigoriev I."/>
        </authorList>
    </citation>
    <scope>NUCLEOTIDE SEQUENCE</scope>
    <source>
        <strain evidence="21">CBS 121410</strain>
    </source>
</reference>
<evidence type="ECO:0000256" key="4">
    <source>
        <dbReference type="ARBA" id="ARBA00005336"/>
    </source>
</evidence>
<keyword evidence="22" id="KW-1185">Reference proteome</keyword>
<evidence type="ECO:0000256" key="6">
    <source>
        <dbReference type="ARBA" id="ARBA00022525"/>
    </source>
</evidence>
<evidence type="ECO:0000256" key="13">
    <source>
        <dbReference type="ARBA" id="ARBA00023326"/>
    </source>
</evidence>
<keyword evidence="10" id="KW-0325">Glycoprotein</keyword>
<dbReference type="PANTHER" id="PTHR42715:SF12">
    <property type="entry name" value="BETA-GLUCOSIDASE G-RELATED"/>
    <property type="match status" value="1"/>
</dbReference>
<dbReference type="GO" id="GO:0030245">
    <property type="term" value="P:cellulose catabolic process"/>
    <property type="evidence" value="ECO:0007669"/>
    <property type="project" value="UniProtKB-KW"/>
</dbReference>
<dbReference type="Gene3D" id="3.20.20.300">
    <property type="entry name" value="Glycoside hydrolase, family 3, N-terminal domain"/>
    <property type="match status" value="1"/>
</dbReference>
<dbReference type="FunFam" id="3.20.20.300:FF:000002">
    <property type="entry name" value="Probable beta-glucosidase"/>
    <property type="match status" value="1"/>
</dbReference>
<dbReference type="OrthoDB" id="416222at2759"/>
<comment type="caution">
    <text evidence="21">The sequence shown here is derived from an EMBL/GenBank/DDBJ whole genome shotgun (WGS) entry which is preliminary data.</text>
</comment>
<evidence type="ECO:0000256" key="8">
    <source>
        <dbReference type="ARBA" id="ARBA00022801"/>
    </source>
</evidence>
<evidence type="ECO:0000313" key="22">
    <source>
        <dbReference type="Proteomes" id="UP000799776"/>
    </source>
</evidence>
<evidence type="ECO:0000256" key="11">
    <source>
        <dbReference type="ARBA" id="ARBA00023277"/>
    </source>
</evidence>
<protein>
    <recommendedName>
        <fullName evidence="15">Probable beta-glucosidase G</fullName>
        <ecNumber evidence="5">3.2.1.21</ecNumber>
    </recommendedName>
    <alternativeName>
        <fullName evidence="16">Beta-D-glucoside glucohydrolase G</fullName>
    </alternativeName>
    <alternativeName>
        <fullName evidence="17">Cellobiase G</fullName>
    </alternativeName>
    <alternativeName>
        <fullName evidence="18">Gentiobiase G</fullName>
    </alternativeName>
</protein>
<feature type="signal peptide" evidence="19">
    <location>
        <begin position="1"/>
        <end position="20"/>
    </location>
</feature>
<evidence type="ECO:0000256" key="19">
    <source>
        <dbReference type="SAM" id="SignalP"/>
    </source>
</evidence>
<evidence type="ECO:0000256" key="12">
    <source>
        <dbReference type="ARBA" id="ARBA00023295"/>
    </source>
</evidence>
<dbReference type="FunFam" id="3.40.50.1700:FF:000003">
    <property type="entry name" value="Probable beta-glucosidase"/>
    <property type="match status" value="1"/>
</dbReference>
<evidence type="ECO:0000259" key="20">
    <source>
        <dbReference type="SMART" id="SM01217"/>
    </source>
</evidence>
<keyword evidence="6" id="KW-0964">Secreted</keyword>
<dbReference type="Pfam" id="PF00933">
    <property type="entry name" value="Glyco_hydro_3"/>
    <property type="match status" value="1"/>
</dbReference>
<comment type="catalytic activity">
    <reaction evidence="1">
        <text>Hydrolysis of terminal, non-reducing beta-D-glucosyl residues with release of beta-D-glucose.</text>
        <dbReference type="EC" id="3.2.1.21"/>
    </reaction>
</comment>
<evidence type="ECO:0000256" key="18">
    <source>
        <dbReference type="ARBA" id="ARBA00041808"/>
    </source>
</evidence>
<dbReference type="GO" id="GO:0005576">
    <property type="term" value="C:extracellular region"/>
    <property type="evidence" value="ECO:0007669"/>
    <property type="project" value="UniProtKB-SubCell"/>
</dbReference>
<evidence type="ECO:0000256" key="17">
    <source>
        <dbReference type="ARBA" id="ARBA00041601"/>
    </source>
</evidence>
<feature type="domain" description="Fibronectin type III-like" evidence="20">
    <location>
        <begin position="725"/>
        <end position="796"/>
    </location>
</feature>
<sequence>MAPLRDIATLLLGVAAGVNGLQEWDHSLYTSSPPVYPSPETQGAGGWENATSKANAFMSNMTLEEKVSMLTGANGPCVGNIAPIERLGFKGLCLSDGPLSLRTADYVSVFPAGLTAAASWDRDLIHTRGRYLGEEFRAKGSHIFLGPVAAPLGRSAMNGRNWEGFSPDPYLTGVAMEETIEGVQSAGCQATAKHLIAYEQETQRNPAGTFEITTTPNDTNPMSISSNLDDRTMHELYLWPFANAVHANVASVMCAYNRINGSWACQNSKVMNGLLKEELGFQGYVQSDWGGTHSGVASVESGLDMTMPGAWNWQPLDSGVPSWFGGNLTQAVRNGSVTETRLNDMVRRVLLPYFALGQDQGYPLVDPSIGTYPQLNDFESPSHWKDEWTSAGALGSSDRDVRGNHSWLIRELGAAGTVLLKNVNHTLPLKAPKRIGVFGNAAGDLTNGPYPHSDEYEYGCLPAGGGSGSGRFSYLISPLEAIKARAQKDGSLMQYILNNTQLTTQGGYADKIYPAPDVCLVFLKTWAAEGDDRTTLHVDWDGDEVVNQVAQNCSNTVVITHAGGLNVMPWADHPNVTAILAAHLPGSEIGNSLVDILYGATNPSGHLPYTIAYNESDYEFAPITRSVANTTDTNAWQSDFTERLLIDYRYFDMNNISVRYEFGFGLSYTTFQLSNLVHVPLTNESISALPAATDKVAPGGNPALWTPLYRVSATITNTGNVTGAAVPQLYLSLPSTAGEGTPAQQLRGFEKVPLKAGESKVVEFELMRRDLSIWDVEAQQWRIPAGEMGVTVGLSSRDLQVAGEFTVL</sequence>
<comment type="pathway">
    <text evidence="3">Glycan metabolism; cellulose degradation.</text>
</comment>
<dbReference type="InterPro" id="IPR001764">
    <property type="entry name" value="Glyco_hydro_3_N"/>
</dbReference>
<dbReference type="PANTHER" id="PTHR42715">
    <property type="entry name" value="BETA-GLUCOSIDASE"/>
    <property type="match status" value="1"/>
</dbReference>
<evidence type="ECO:0000256" key="9">
    <source>
        <dbReference type="ARBA" id="ARBA00023001"/>
    </source>
</evidence>
<dbReference type="SMART" id="SM01217">
    <property type="entry name" value="Fn3_like"/>
    <property type="match status" value="1"/>
</dbReference>
<dbReference type="SUPFAM" id="SSF52279">
    <property type="entry name" value="Beta-D-glucan exohydrolase, C-terminal domain"/>
    <property type="match status" value="1"/>
</dbReference>
<evidence type="ECO:0000313" key="21">
    <source>
        <dbReference type="EMBL" id="KAF2085642.1"/>
    </source>
</evidence>
<dbReference type="Gene3D" id="2.60.40.10">
    <property type="entry name" value="Immunoglobulins"/>
    <property type="match status" value="1"/>
</dbReference>
<keyword evidence="13" id="KW-0624">Polysaccharide degradation</keyword>
<keyword evidence="7 19" id="KW-0732">Signal</keyword>
<dbReference type="InterPro" id="IPR013783">
    <property type="entry name" value="Ig-like_fold"/>
</dbReference>
<dbReference type="GO" id="GO:0008422">
    <property type="term" value="F:beta-glucosidase activity"/>
    <property type="evidence" value="ECO:0007669"/>
    <property type="project" value="UniProtKB-EC"/>
</dbReference>
<dbReference type="Pfam" id="PF01915">
    <property type="entry name" value="Glyco_hydro_3_C"/>
    <property type="match status" value="1"/>
</dbReference>
<evidence type="ECO:0000256" key="3">
    <source>
        <dbReference type="ARBA" id="ARBA00004987"/>
    </source>
</evidence>
<dbReference type="EC" id="3.2.1.21" evidence="5"/>
<comment type="similarity">
    <text evidence="4">Belongs to the glycosyl hydrolase 3 family.</text>
</comment>
<dbReference type="InterPro" id="IPR036881">
    <property type="entry name" value="Glyco_hydro_3_C_sf"/>
</dbReference>
<dbReference type="Pfam" id="PF14310">
    <property type="entry name" value="Fn3-like"/>
    <property type="match status" value="1"/>
</dbReference>
<keyword evidence="11" id="KW-0119">Carbohydrate metabolism</keyword>
<keyword evidence="8 21" id="KW-0378">Hydrolase</keyword>
<dbReference type="SUPFAM" id="SSF51445">
    <property type="entry name" value="(Trans)glycosidases"/>
    <property type="match status" value="1"/>
</dbReference>
<dbReference type="PRINTS" id="PR00133">
    <property type="entry name" value="GLHYDRLASE3"/>
</dbReference>
<evidence type="ECO:0000256" key="10">
    <source>
        <dbReference type="ARBA" id="ARBA00023180"/>
    </source>
</evidence>
<evidence type="ECO:0000256" key="5">
    <source>
        <dbReference type="ARBA" id="ARBA00012744"/>
    </source>
</evidence>